<evidence type="ECO:0000256" key="3">
    <source>
        <dbReference type="SAM" id="Coils"/>
    </source>
</evidence>
<dbReference type="EMBL" id="CP022437">
    <property type="protein sequence ID" value="ASN03646.1"/>
    <property type="molecule type" value="Genomic_DNA"/>
</dbReference>
<evidence type="ECO:0000256" key="1">
    <source>
        <dbReference type="ARBA" id="ARBA00004196"/>
    </source>
</evidence>
<accession>A0A221M7L9</accession>
<evidence type="ECO:0000313" key="6">
    <source>
        <dbReference type="EMBL" id="ASN03646.1"/>
    </source>
</evidence>
<evidence type="ECO:0000256" key="4">
    <source>
        <dbReference type="SAM" id="Phobius"/>
    </source>
</evidence>
<name>A0A221M7L9_9BACI</name>
<dbReference type="PANTHER" id="PTHR32347">
    <property type="entry name" value="EFFLUX SYSTEM COMPONENT YKNX-RELATED"/>
    <property type="match status" value="1"/>
</dbReference>
<dbReference type="PANTHER" id="PTHR32347:SF14">
    <property type="entry name" value="EFFLUX SYSTEM COMPONENT YKNX-RELATED"/>
    <property type="match status" value="1"/>
</dbReference>
<sequence>MKRGRLLITTIILFIGINVLLVYFDDNGTVERKSYVSEWSEVFKTNLYEKMNKAGVLTSTAANDVYFDKSLGNFQEFLIEEGAEVNQGDQLYTYRVNDYYDTKAYLTNEMSRINGEVTAIETAISEISNYQIPRVQVPRISPDGTDEENSDIIVPSPPPIEAEYMQEQYLIEKEKELARARAQLESVQSQLTELEAGGDSITVVSPYQGKATVVSKALDDPIITISSTTLHVIGELTEQERTVIKNDMPVEVTINESNSTLKGSVTSISDLPKEVELHDNSEYPFSVSFEEGAEVESLLPGYHANLTITTKQSKGATALFEDAIFGNSIWKMTSNGKLHVQKVETGLEMASMQEIIKGAKVGEWIAKEPESEFRSGATFVTPLKFSEVPWSDTFNYDKKNWSKYVVMGILSR</sequence>
<dbReference type="InterPro" id="IPR050465">
    <property type="entry name" value="UPF0194_transport"/>
</dbReference>
<protein>
    <submittedName>
        <fullName evidence="6">HlyD family secretion protein</fullName>
    </submittedName>
</protein>
<dbReference type="InterPro" id="IPR058636">
    <property type="entry name" value="Beta-barrel_YknX"/>
</dbReference>
<dbReference type="RefSeq" id="WP_089530220.1">
    <property type="nucleotide sequence ID" value="NZ_CP022437.1"/>
</dbReference>
<keyword evidence="4" id="KW-1133">Transmembrane helix</keyword>
<dbReference type="Pfam" id="PF25990">
    <property type="entry name" value="Beta-barrel_YknX"/>
    <property type="match status" value="1"/>
</dbReference>
<reference evidence="6 7" key="1">
    <citation type="journal article" date="2003" name="Int. J. Syst. Evol. Microbiol.">
        <title>Virgibacillus carmonensis sp. nov., Virgibacillus necropolis sp. nov. and Virgibacillus picturae sp. nov., three novel species isolated from deteriorated mural paintings, transfer of the species of the genus salibacillus to Virgibacillus, as Virgibacillus marismortui comb. nov. and Virgibacillus salexigens comb. nov., and emended description of the genus Virgibacillus.</title>
        <authorList>
            <person name="Heyrman J."/>
            <person name="Logan N.A."/>
            <person name="Busse H.J."/>
            <person name="Balcaen A."/>
            <person name="Lebbe L."/>
            <person name="Rodriguez-Diaz M."/>
            <person name="Swings J."/>
            <person name="De Vos P."/>
        </authorList>
    </citation>
    <scope>NUCLEOTIDE SEQUENCE [LARGE SCALE GENOMIC DNA]</scope>
    <source>
        <strain evidence="6 7">LMG 19488</strain>
    </source>
</reference>
<keyword evidence="7" id="KW-1185">Reference proteome</keyword>
<feature type="domain" description="YknX-like beta-barrel" evidence="5">
    <location>
        <begin position="231"/>
        <end position="308"/>
    </location>
</feature>
<feature type="transmembrane region" description="Helical" evidence="4">
    <location>
        <begin position="7"/>
        <end position="24"/>
    </location>
</feature>
<dbReference type="KEGG" id="vne:CFK40_00780"/>
<keyword evidence="4" id="KW-0472">Membrane</keyword>
<feature type="coiled-coil region" evidence="3">
    <location>
        <begin position="170"/>
        <end position="197"/>
    </location>
</feature>
<dbReference type="OrthoDB" id="2446145at2"/>
<evidence type="ECO:0000256" key="2">
    <source>
        <dbReference type="ARBA" id="ARBA00023054"/>
    </source>
</evidence>
<dbReference type="AlphaFoldDB" id="A0A221M7L9"/>
<gene>
    <name evidence="6" type="ORF">CFK40_00780</name>
</gene>
<proteinExistence type="predicted"/>
<evidence type="ECO:0000313" key="7">
    <source>
        <dbReference type="Proteomes" id="UP000204391"/>
    </source>
</evidence>
<organism evidence="6 7">
    <name type="scientific">Virgibacillus necropolis</name>
    <dbReference type="NCBI Taxonomy" id="163877"/>
    <lineage>
        <taxon>Bacteria</taxon>
        <taxon>Bacillati</taxon>
        <taxon>Bacillota</taxon>
        <taxon>Bacilli</taxon>
        <taxon>Bacillales</taxon>
        <taxon>Bacillaceae</taxon>
        <taxon>Virgibacillus</taxon>
    </lineage>
</organism>
<evidence type="ECO:0000259" key="5">
    <source>
        <dbReference type="Pfam" id="PF25990"/>
    </source>
</evidence>
<dbReference type="Proteomes" id="UP000204391">
    <property type="component" value="Chromosome"/>
</dbReference>
<keyword evidence="4" id="KW-0812">Transmembrane</keyword>
<dbReference type="GO" id="GO:0030313">
    <property type="term" value="C:cell envelope"/>
    <property type="evidence" value="ECO:0007669"/>
    <property type="project" value="UniProtKB-SubCell"/>
</dbReference>
<dbReference type="Gene3D" id="2.40.30.170">
    <property type="match status" value="1"/>
</dbReference>
<comment type="subcellular location">
    <subcellularLocation>
        <location evidence="1">Cell envelope</location>
    </subcellularLocation>
</comment>
<keyword evidence="2 3" id="KW-0175">Coiled coil</keyword>